<sequence length="70" mass="8116">AAYSLPHAYFTKLLIDASTTKINEAALILNGPKVLMLFTFHETKRLINRISYRTKSVFHLCNATIFLYYF</sequence>
<feature type="non-terminal residue" evidence="1">
    <location>
        <position position="1"/>
    </location>
</feature>
<evidence type="ECO:0000313" key="2">
    <source>
        <dbReference type="Proteomes" id="UP001233999"/>
    </source>
</evidence>
<name>A0AAD8EMD3_DIPPU</name>
<accession>A0AAD8EMD3</accession>
<protein>
    <submittedName>
        <fullName evidence="1">Uncharacterized protein</fullName>
    </submittedName>
</protein>
<feature type="non-terminal residue" evidence="1">
    <location>
        <position position="70"/>
    </location>
</feature>
<evidence type="ECO:0000313" key="1">
    <source>
        <dbReference type="EMBL" id="KAJ9594852.1"/>
    </source>
</evidence>
<organism evidence="1 2">
    <name type="scientific">Diploptera punctata</name>
    <name type="common">Pacific beetle cockroach</name>
    <dbReference type="NCBI Taxonomy" id="6984"/>
    <lineage>
        <taxon>Eukaryota</taxon>
        <taxon>Metazoa</taxon>
        <taxon>Ecdysozoa</taxon>
        <taxon>Arthropoda</taxon>
        <taxon>Hexapoda</taxon>
        <taxon>Insecta</taxon>
        <taxon>Pterygota</taxon>
        <taxon>Neoptera</taxon>
        <taxon>Polyneoptera</taxon>
        <taxon>Dictyoptera</taxon>
        <taxon>Blattodea</taxon>
        <taxon>Blaberoidea</taxon>
        <taxon>Blaberidae</taxon>
        <taxon>Diplopterinae</taxon>
        <taxon>Diploptera</taxon>
    </lineage>
</organism>
<keyword evidence="2" id="KW-1185">Reference proteome</keyword>
<gene>
    <name evidence="1" type="ORF">L9F63_013850</name>
</gene>
<reference evidence="1" key="2">
    <citation type="submission" date="2023-05" db="EMBL/GenBank/DDBJ databases">
        <authorList>
            <person name="Fouks B."/>
        </authorList>
    </citation>
    <scope>NUCLEOTIDE SEQUENCE</scope>
    <source>
        <strain evidence="1">Stay&amp;Tobe</strain>
        <tissue evidence="1">Testes</tissue>
    </source>
</reference>
<dbReference type="Proteomes" id="UP001233999">
    <property type="component" value="Unassembled WGS sequence"/>
</dbReference>
<dbReference type="AlphaFoldDB" id="A0AAD8EMD3"/>
<proteinExistence type="predicted"/>
<reference evidence="1" key="1">
    <citation type="journal article" date="2023" name="IScience">
        <title>Live-bearing cockroach genome reveals convergent evolutionary mechanisms linked to viviparity in insects and beyond.</title>
        <authorList>
            <person name="Fouks B."/>
            <person name="Harrison M.C."/>
            <person name="Mikhailova A.A."/>
            <person name="Marchal E."/>
            <person name="English S."/>
            <person name="Carruthers M."/>
            <person name="Jennings E.C."/>
            <person name="Chiamaka E.L."/>
            <person name="Frigard R.A."/>
            <person name="Pippel M."/>
            <person name="Attardo G.M."/>
            <person name="Benoit J.B."/>
            <person name="Bornberg-Bauer E."/>
            <person name="Tobe S.S."/>
        </authorList>
    </citation>
    <scope>NUCLEOTIDE SEQUENCE</scope>
    <source>
        <strain evidence="1">Stay&amp;Tobe</strain>
    </source>
</reference>
<dbReference type="EMBL" id="JASPKZ010002712">
    <property type="protein sequence ID" value="KAJ9594852.1"/>
    <property type="molecule type" value="Genomic_DNA"/>
</dbReference>
<comment type="caution">
    <text evidence="1">The sequence shown here is derived from an EMBL/GenBank/DDBJ whole genome shotgun (WGS) entry which is preliminary data.</text>
</comment>